<dbReference type="InterPro" id="IPR003661">
    <property type="entry name" value="HisK_dim/P_dom"/>
</dbReference>
<feature type="transmembrane region" description="Helical" evidence="4">
    <location>
        <begin position="175"/>
        <end position="195"/>
    </location>
</feature>
<keyword evidence="4" id="KW-0812">Transmembrane</keyword>
<feature type="transmembrane region" description="Helical" evidence="4">
    <location>
        <begin position="65"/>
        <end position="83"/>
    </location>
</feature>
<dbReference type="InterPro" id="IPR004358">
    <property type="entry name" value="Sig_transdc_His_kin-like_C"/>
</dbReference>
<evidence type="ECO:0000256" key="1">
    <source>
        <dbReference type="ARBA" id="ARBA00000085"/>
    </source>
</evidence>
<dbReference type="PANTHER" id="PTHR43547:SF2">
    <property type="entry name" value="HYBRID SIGNAL TRANSDUCTION HISTIDINE KINASE C"/>
    <property type="match status" value="1"/>
</dbReference>
<sequence length="451" mass="51688">MFKLERVKKLYLVFYNWCLSPSEKMDRVHCFRTHLLIMITLITGALMWSYAFIAYFYIDHTSIKYMGFIYALIHLFTPIYYKITESLEKSIYVMLLPGGMFQVHFSVLTGGFFTPVLMWVAILPVIAGVVTNKLHTFIWFVIIFITSIIIAYLDISQGMFEINYLHENGKFLTQFLTGFGIMLLHSGFIIFLLNLRDLSEEQLRKKVLSKQNLLRVLAHDVSNPLTIIRNNMSFLNKQALVSDLDQIHPKFKRKLSLTLKSSNTISDLIHAVREIEAFDSGKKDLQLFEISLKDCIEESLEILSSMISVKRIHMRVVIEDEEVWGIKSVIIHQVICNILSNCIKFSAEKSDILVHTKVVENQVHLIIKDHGIGIPTALLKKIFDPLATTTREGTEGEKGTGFGMPIAKRSIEMIGGNIHVTSRTLKEHKEDHGTIFKITFQKVAEEIKSIV</sequence>
<dbReference type="CDD" id="cd00082">
    <property type="entry name" value="HisKA"/>
    <property type="match status" value="1"/>
</dbReference>
<dbReference type="SUPFAM" id="SSF55874">
    <property type="entry name" value="ATPase domain of HSP90 chaperone/DNA topoisomerase II/histidine kinase"/>
    <property type="match status" value="1"/>
</dbReference>
<dbReference type="EC" id="2.7.13.3" evidence="2"/>
<gene>
    <name evidence="6" type="ORF">A9Q84_10580</name>
</gene>
<evidence type="ECO:0000256" key="2">
    <source>
        <dbReference type="ARBA" id="ARBA00012438"/>
    </source>
</evidence>
<dbReference type="InterPro" id="IPR005467">
    <property type="entry name" value="His_kinase_dom"/>
</dbReference>
<dbReference type="AlphaFoldDB" id="A0A1Y5F7A1"/>
<evidence type="ECO:0000256" key="3">
    <source>
        <dbReference type="ARBA" id="ARBA00022553"/>
    </source>
</evidence>
<dbReference type="PANTHER" id="PTHR43547">
    <property type="entry name" value="TWO-COMPONENT HISTIDINE KINASE"/>
    <property type="match status" value="1"/>
</dbReference>
<dbReference type="InterPro" id="IPR036890">
    <property type="entry name" value="HATPase_C_sf"/>
</dbReference>
<dbReference type="Gene3D" id="3.30.565.10">
    <property type="entry name" value="Histidine kinase-like ATPase, C-terminal domain"/>
    <property type="match status" value="1"/>
</dbReference>
<feature type="transmembrane region" description="Helical" evidence="4">
    <location>
        <begin position="103"/>
        <end position="130"/>
    </location>
</feature>
<proteinExistence type="predicted"/>
<dbReference type="PRINTS" id="PR00344">
    <property type="entry name" value="BCTRLSENSOR"/>
</dbReference>
<dbReference type="InterPro" id="IPR036097">
    <property type="entry name" value="HisK_dim/P_sf"/>
</dbReference>
<reference evidence="7" key="1">
    <citation type="journal article" date="2017" name="Proc. Natl. Acad. Sci. U.S.A.">
        <title>Simulation of Deepwater Horizon oil plume reveals substrate specialization within a complex community of hydrocarbon-degraders.</title>
        <authorList>
            <person name="Hu P."/>
            <person name="Dubinsky E.A."/>
            <person name="Probst A.J."/>
            <person name="Wang J."/>
            <person name="Sieber C.M.K."/>
            <person name="Tom L.M."/>
            <person name="Gardinali P."/>
            <person name="Banfield J.F."/>
            <person name="Atlas R.M."/>
            <person name="Andersen G.L."/>
        </authorList>
    </citation>
    <scope>NUCLEOTIDE SEQUENCE [LARGE SCALE GENOMIC DNA]</scope>
</reference>
<keyword evidence="4" id="KW-1133">Transmembrane helix</keyword>
<dbReference type="Proteomes" id="UP000196531">
    <property type="component" value="Unassembled WGS sequence"/>
</dbReference>
<dbReference type="EMBL" id="MAAO01000006">
    <property type="protein sequence ID" value="OUR96778.1"/>
    <property type="molecule type" value="Genomic_DNA"/>
</dbReference>
<feature type="domain" description="Histidine kinase" evidence="5">
    <location>
        <begin position="216"/>
        <end position="444"/>
    </location>
</feature>
<dbReference type="InterPro" id="IPR003594">
    <property type="entry name" value="HATPase_dom"/>
</dbReference>
<name>A0A1Y5F7A1_9BACT</name>
<evidence type="ECO:0000259" key="5">
    <source>
        <dbReference type="PROSITE" id="PS50109"/>
    </source>
</evidence>
<feature type="transmembrane region" description="Helical" evidence="4">
    <location>
        <begin position="137"/>
        <end position="155"/>
    </location>
</feature>
<feature type="transmembrane region" description="Helical" evidence="4">
    <location>
        <begin position="35"/>
        <end position="58"/>
    </location>
</feature>
<evidence type="ECO:0000256" key="4">
    <source>
        <dbReference type="SAM" id="Phobius"/>
    </source>
</evidence>
<dbReference type="SUPFAM" id="SSF47384">
    <property type="entry name" value="Homodimeric domain of signal transducing histidine kinase"/>
    <property type="match status" value="1"/>
</dbReference>
<dbReference type="SMART" id="SM00387">
    <property type="entry name" value="HATPase_c"/>
    <property type="match status" value="1"/>
</dbReference>
<protein>
    <recommendedName>
        <fullName evidence="2">histidine kinase</fullName>
        <ecNumber evidence="2">2.7.13.3</ecNumber>
    </recommendedName>
</protein>
<comment type="caution">
    <text evidence="6">The sequence shown here is derived from an EMBL/GenBank/DDBJ whole genome shotgun (WGS) entry which is preliminary data.</text>
</comment>
<dbReference type="SMART" id="SM00388">
    <property type="entry name" value="HisKA"/>
    <property type="match status" value="1"/>
</dbReference>
<dbReference type="PROSITE" id="PS50109">
    <property type="entry name" value="HIS_KIN"/>
    <property type="match status" value="1"/>
</dbReference>
<comment type="catalytic activity">
    <reaction evidence="1">
        <text>ATP + protein L-histidine = ADP + protein N-phospho-L-histidine.</text>
        <dbReference type="EC" id="2.7.13.3"/>
    </reaction>
</comment>
<dbReference type="GO" id="GO:0000155">
    <property type="term" value="F:phosphorelay sensor kinase activity"/>
    <property type="evidence" value="ECO:0007669"/>
    <property type="project" value="InterPro"/>
</dbReference>
<accession>A0A1Y5F7A1</accession>
<keyword evidence="4" id="KW-0472">Membrane</keyword>
<evidence type="ECO:0000313" key="7">
    <source>
        <dbReference type="Proteomes" id="UP000196531"/>
    </source>
</evidence>
<organism evidence="6 7">
    <name type="scientific">Halobacteriovorax marinus</name>
    <dbReference type="NCBI Taxonomy" id="97084"/>
    <lineage>
        <taxon>Bacteria</taxon>
        <taxon>Pseudomonadati</taxon>
        <taxon>Bdellovibrionota</taxon>
        <taxon>Bacteriovoracia</taxon>
        <taxon>Bacteriovoracales</taxon>
        <taxon>Halobacteriovoraceae</taxon>
        <taxon>Halobacteriovorax</taxon>
    </lineage>
</organism>
<dbReference type="Pfam" id="PF02518">
    <property type="entry name" value="HATPase_c"/>
    <property type="match status" value="1"/>
</dbReference>
<evidence type="ECO:0000313" key="6">
    <source>
        <dbReference type="EMBL" id="OUR96778.1"/>
    </source>
</evidence>
<keyword evidence="3" id="KW-0597">Phosphoprotein</keyword>